<dbReference type="Proteomes" id="UP000785200">
    <property type="component" value="Unassembled WGS sequence"/>
</dbReference>
<comment type="caution">
    <text evidence="4">The sequence shown here is derived from an EMBL/GenBank/DDBJ whole genome shotgun (WGS) entry which is preliminary data.</text>
</comment>
<feature type="domain" description="CCHC-type" evidence="3">
    <location>
        <begin position="56"/>
        <end position="71"/>
    </location>
</feature>
<evidence type="ECO:0000259" key="3">
    <source>
        <dbReference type="PROSITE" id="PS50158"/>
    </source>
</evidence>
<dbReference type="GO" id="GO:0003723">
    <property type="term" value="F:RNA binding"/>
    <property type="evidence" value="ECO:0007669"/>
    <property type="project" value="InterPro"/>
</dbReference>
<protein>
    <submittedName>
        <fullName evidence="4">Hexamer-binding</fullName>
    </submittedName>
</protein>
<name>A0A9P7B0U6_9HELO</name>
<gene>
    <name evidence="4" type="ORF">D0Z07_0205</name>
</gene>
<keyword evidence="1" id="KW-0862">Zinc</keyword>
<evidence type="ECO:0000313" key="5">
    <source>
        <dbReference type="Proteomes" id="UP000785200"/>
    </source>
</evidence>
<dbReference type="OrthoDB" id="8026949at2759"/>
<evidence type="ECO:0000313" key="4">
    <source>
        <dbReference type="EMBL" id="KAG0652587.1"/>
    </source>
</evidence>
<feature type="region of interest" description="Disordered" evidence="2">
    <location>
        <begin position="1"/>
        <end position="46"/>
    </location>
</feature>
<feature type="domain" description="CCHC-type" evidence="3">
    <location>
        <begin position="350"/>
        <end position="365"/>
    </location>
</feature>
<dbReference type="AlphaFoldDB" id="A0A9P7B0U6"/>
<keyword evidence="5" id="KW-1185">Reference proteome</keyword>
<keyword evidence="1" id="KW-0479">Metal-binding</keyword>
<sequence>MSWDTAGGGDSGWDSGAAANAFNEPVPNEFTGGGHDDGGLGERGQGGESGGYRGACFQCGQEGHNKADCTNPAVAREFTGNCRLCDEVGHRAADCPTAPPKLCNNCKEEGHSTVDCKNARKIDRSEIADVPAELAWRDLVAASAEGDLDDMKEAIAKYIKANPDTNYVELEKAFRSQNINLYLIALEKELAATFTNMDLQGNLDKKFTVSYRKSPRHARPKEKEIWPETPEENLERLKDAGEPVDRGIPKCLNCDQLGHISKNCPEEKQENADRAEVKCFNCDEVGHRVRDCPNPRPDKFACRNCKQSGHSSKECTEPRSAEGIECKKCNEIGHFSRDCPQGGGGGGGACHNCGEEGHRSKECTNEKKIICRNCDQEGHVGRDCTKPRDYSRVKCSNCDQMGHTKVRCKEPLKVDVGENANGGNDFGGSAANAFDQPGPAEFTDGGAGTLMDDGGGDPW</sequence>
<dbReference type="GO" id="GO:0008270">
    <property type="term" value="F:zinc ion binding"/>
    <property type="evidence" value="ECO:0007669"/>
    <property type="project" value="UniProtKB-KW"/>
</dbReference>
<dbReference type="PROSITE" id="PS50158">
    <property type="entry name" value="ZF_CCHC"/>
    <property type="match status" value="8"/>
</dbReference>
<feature type="domain" description="CCHC-type" evidence="3">
    <location>
        <begin position="250"/>
        <end position="266"/>
    </location>
</feature>
<keyword evidence="1" id="KW-0863">Zinc-finger</keyword>
<feature type="domain" description="CCHC-type" evidence="3">
    <location>
        <begin position="278"/>
        <end position="294"/>
    </location>
</feature>
<evidence type="ECO:0000256" key="2">
    <source>
        <dbReference type="SAM" id="MobiDB-lite"/>
    </source>
</evidence>
<proteinExistence type="predicted"/>
<dbReference type="Pfam" id="PF00098">
    <property type="entry name" value="zf-CCHC"/>
    <property type="match status" value="8"/>
</dbReference>
<organism evidence="4 5">
    <name type="scientific">Hyphodiscus hymeniophilus</name>
    <dbReference type="NCBI Taxonomy" id="353542"/>
    <lineage>
        <taxon>Eukaryota</taxon>
        <taxon>Fungi</taxon>
        <taxon>Dikarya</taxon>
        <taxon>Ascomycota</taxon>
        <taxon>Pezizomycotina</taxon>
        <taxon>Leotiomycetes</taxon>
        <taxon>Helotiales</taxon>
        <taxon>Hyphodiscaceae</taxon>
        <taxon>Hyphodiscus</taxon>
    </lineage>
</organism>
<dbReference type="InterPro" id="IPR001878">
    <property type="entry name" value="Znf_CCHC"/>
</dbReference>
<dbReference type="InterPro" id="IPR036875">
    <property type="entry name" value="Znf_CCHC_sf"/>
</dbReference>
<dbReference type="PANTHER" id="PTHR22639">
    <property type="entry name" value="GAG-RELATED PROTEIN"/>
    <property type="match status" value="1"/>
</dbReference>
<feature type="domain" description="CCHC-type" evidence="3">
    <location>
        <begin position="302"/>
        <end position="317"/>
    </location>
</feature>
<dbReference type="EMBL" id="VNKQ01000002">
    <property type="protein sequence ID" value="KAG0652587.1"/>
    <property type="molecule type" value="Genomic_DNA"/>
</dbReference>
<dbReference type="GO" id="GO:0003690">
    <property type="term" value="F:double-stranded DNA binding"/>
    <property type="evidence" value="ECO:0007669"/>
    <property type="project" value="InterPro"/>
</dbReference>
<dbReference type="Gene3D" id="4.10.60.10">
    <property type="entry name" value="Zinc finger, CCHC-type"/>
    <property type="match status" value="5"/>
</dbReference>
<feature type="domain" description="CCHC-type" evidence="3">
    <location>
        <begin position="326"/>
        <end position="341"/>
    </location>
</feature>
<evidence type="ECO:0000256" key="1">
    <source>
        <dbReference type="PROSITE-ProRule" id="PRU00047"/>
    </source>
</evidence>
<feature type="domain" description="CCHC-type" evidence="3">
    <location>
        <begin position="371"/>
        <end position="386"/>
    </location>
</feature>
<feature type="domain" description="CCHC-type" evidence="3">
    <location>
        <begin position="82"/>
        <end position="96"/>
    </location>
</feature>
<accession>A0A9P7B0U6</accession>
<dbReference type="SMART" id="SM00343">
    <property type="entry name" value="ZnF_C2HC"/>
    <property type="match status" value="10"/>
</dbReference>
<feature type="region of interest" description="Disordered" evidence="2">
    <location>
        <begin position="419"/>
        <end position="459"/>
    </location>
</feature>
<feature type="compositionally biased region" description="Gly residues" evidence="2">
    <location>
        <begin position="1"/>
        <end position="11"/>
    </location>
</feature>
<feature type="compositionally biased region" description="Low complexity" evidence="2">
    <location>
        <begin position="12"/>
        <end position="21"/>
    </location>
</feature>
<dbReference type="SUPFAM" id="SSF57756">
    <property type="entry name" value="Retrovirus zinc finger-like domains"/>
    <property type="match status" value="5"/>
</dbReference>
<reference evidence="4" key="1">
    <citation type="submission" date="2019-07" db="EMBL/GenBank/DDBJ databases">
        <title>Hyphodiscus hymeniophilus genome sequencing and assembly.</title>
        <authorList>
            <person name="Kramer G."/>
            <person name="Nodwell J."/>
        </authorList>
    </citation>
    <scope>NUCLEOTIDE SEQUENCE</scope>
    <source>
        <strain evidence="4">ATCC 34498</strain>
    </source>
</reference>
<dbReference type="InterPro" id="IPR042509">
    <property type="entry name" value="ZCCHC3"/>
</dbReference>
<dbReference type="PANTHER" id="PTHR22639:SF3">
    <property type="entry name" value="ZINC FINGER CCHC DOMAIN-CONTAINING PROTEIN 3"/>
    <property type="match status" value="1"/>
</dbReference>